<feature type="region of interest" description="Disordered" evidence="3">
    <location>
        <begin position="106"/>
        <end position="125"/>
    </location>
</feature>
<keyword evidence="4" id="KW-0732">Signal</keyword>
<feature type="compositionally biased region" description="Polar residues" evidence="3">
    <location>
        <begin position="159"/>
        <end position="177"/>
    </location>
</feature>
<dbReference type="AlphaFoldDB" id="A0AAW0MMX7"/>
<accession>A0AAW0MMX7</accession>
<dbReference type="Proteomes" id="UP001460270">
    <property type="component" value="Unassembled WGS sequence"/>
</dbReference>
<dbReference type="InterPro" id="IPR029403">
    <property type="entry name" value="RESP18_dom"/>
</dbReference>
<proteinExistence type="predicted"/>
<dbReference type="GO" id="GO:0045202">
    <property type="term" value="C:synapse"/>
    <property type="evidence" value="ECO:0007669"/>
    <property type="project" value="TreeGrafter"/>
</dbReference>
<dbReference type="GO" id="GO:0030133">
    <property type="term" value="C:transport vesicle"/>
    <property type="evidence" value="ECO:0007669"/>
    <property type="project" value="UniProtKB-SubCell"/>
</dbReference>
<comment type="subcellular location">
    <subcellularLocation>
        <location evidence="1">Cytoplasmic vesicle</location>
        <location evidence="1">Secretory vesicle</location>
    </subcellularLocation>
</comment>
<feature type="domain" description="RESP18" evidence="5">
    <location>
        <begin position="50"/>
        <end position="112"/>
    </location>
</feature>
<feature type="region of interest" description="Disordered" evidence="3">
    <location>
        <begin position="145"/>
        <end position="242"/>
    </location>
</feature>
<feature type="chain" id="PRO_5043900688" description="RESP18 domain-containing protein" evidence="4">
    <location>
        <begin position="25"/>
        <end position="242"/>
    </location>
</feature>
<evidence type="ECO:0000256" key="4">
    <source>
        <dbReference type="SAM" id="SignalP"/>
    </source>
</evidence>
<protein>
    <recommendedName>
        <fullName evidence="5">RESP18 domain-containing protein</fullName>
    </recommendedName>
</protein>
<evidence type="ECO:0000256" key="3">
    <source>
        <dbReference type="SAM" id="MobiDB-lite"/>
    </source>
</evidence>
<dbReference type="GO" id="GO:0030141">
    <property type="term" value="C:secretory granule"/>
    <property type="evidence" value="ECO:0007669"/>
    <property type="project" value="InterPro"/>
</dbReference>
<evidence type="ECO:0000313" key="7">
    <source>
        <dbReference type="Proteomes" id="UP001460270"/>
    </source>
</evidence>
<organism evidence="6 7">
    <name type="scientific">Mugilogobius chulae</name>
    <name type="common">yellowstripe goby</name>
    <dbReference type="NCBI Taxonomy" id="88201"/>
    <lineage>
        <taxon>Eukaryota</taxon>
        <taxon>Metazoa</taxon>
        <taxon>Chordata</taxon>
        <taxon>Craniata</taxon>
        <taxon>Vertebrata</taxon>
        <taxon>Euteleostomi</taxon>
        <taxon>Actinopterygii</taxon>
        <taxon>Neopterygii</taxon>
        <taxon>Teleostei</taxon>
        <taxon>Neoteleostei</taxon>
        <taxon>Acanthomorphata</taxon>
        <taxon>Gobiaria</taxon>
        <taxon>Gobiiformes</taxon>
        <taxon>Gobioidei</taxon>
        <taxon>Gobiidae</taxon>
        <taxon>Gobionellinae</taxon>
        <taxon>Mugilogobius</taxon>
    </lineage>
</organism>
<name>A0AAW0MMX7_9GOBI</name>
<dbReference type="PANTHER" id="PTHR46106:SF5">
    <property type="entry name" value="RECEPTOR-TYPE TYROSINE-PROTEIN PHOSPHATASE N2"/>
    <property type="match status" value="1"/>
</dbReference>
<reference evidence="7" key="1">
    <citation type="submission" date="2024-04" db="EMBL/GenBank/DDBJ databases">
        <title>Salinicola lusitanus LLJ914,a marine bacterium isolated from the Okinawa Trough.</title>
        <authorList>
            <person name="Li J."/>
        </authorList>
    </citation>
    <scope>NUCLEOTIDE SEQUENCE [LARGE SCALE GENOMIC DNA]</scope>
</reference>
<dbReference type="GO" id="GO:0051046">
    <property type="term" value="P:regulation of secretion"/>
    <property type="evidence" value="ECO:0007669"/>
    <property type="project" value="TreeGrafter"/>
</dbReference>
<feature type="signal peptide" evidence="4">
    <location>
        <begin position="1"/>
        <end position="24"/>
    </location>
</feature>
<dbReference type="Pfam" id="PF14948">
    <property type="entry name" value="RESP18"/>
    <property type="match status" value="1"/>
</dbReference>
<keyword evidence="7" id="KW-1185">Reference proteome</keyword>
<dbReference type="InterPro" id="IPR033522">
    <property type="entry name" value="IA-2/IA-2_beta"/>
</dbReference>
<evidence type="ECO:0000259" key="5">
    <source>
        <dbReference type="Pfam" id="PF14948"/>
    </source>
</evidence>
<dbReference type="GO" id="GO:0035773">
    <property type="term" value="P:insulin secretion involved in cellular response to glucose stimulus"/>
    <property type="evidence" value="ECO:0007669"/>
    <property type="project" value="TreeGrafter"/>
</dbReference>
<evidence type="ECO:0000313" key="6">
    <source>
        <dbReference type="EMBL" id="KAK7881760.1"/>
    </source>
</evidence>
<sequence>MDSRCCPIFLVALAVSLCFHSAIADRKFGCLFEDELCTPYEFCVNDGVFGQCQELAGADLHTYDISSSALQRLRILLQKLAHRGMTWQDDLTQQVISRELAKLRHVPLRHPASPPAPLTSPQGRKLRPELSQNLQQYLSDLGFLNDSELPAQPDPVPQRANTITNEDLNSDGQTESSSKPKHTWKEHTIYSVHKGDGQPPITKVFTKSGEGRHPKLGSAFSNQGPGQAQEFKVHGRKGNCST</sequence>
<evidence type="ECO:0000256" key="2">
    <source>
        <dbReference type="ARBA" id="ARBA00023329"/>
    </source>
</evidence>
<dbReference type="PANTHER" id="PTHR46106">
    <property type="entry name" value="IA-2 PROTEIN TYROSINE PHOSPHATASE, ISOFORM C"/>
    <property type="match status" value="1"/>
</dbReference>
<dbReference type="EMBL" id="JBBPFD010000022">
    <property type="protein sequence ID" value="KAK7881760.1"/>
    <property type="molecule type" value="Genomic_DNA"/>
</dbReference>
<feature type="compositionally biased region" description="Basic and acidic residues" evidence="3">
    <location>
        <begin position="183"/>
        <end position="196"/>
    </location>
</feature>
<comment type="caution">
    <text evidence="6">The sequence shown here is derived from an EMBL/GenBank/DDBJ whole genome shotgun (WGS) entry which is preliminary data.</text>
</comment>
<evidence type="ECO:0000256" key="1">
    <source>
        <dbReference type="ARBA" id="ARBA00004398"/>
    </source>
</evidence>
<dbReference type="SMART" id="SM01305">
    <property type="entry name" value="RESP18"/>
    <property type="match status" value="1"/>
</dbReference>
<gene>
    <name evidence="6" type="ORF">WMY93_030169</name>
</gene>
<keyword evidence="2" id="KW-0968">Cytoplasmic vesicle</keyword>